<organism evidence="4">
    <name type="scientific">Nakamurella sp. A5-74</name>
    <dbReference type="NCBI Taxonomy" id="3158264"/>
    <lineage>
        <taxon>Bacteria</taxon>
        <taxon>Bacillati</taxon>
        <taxon>Actinomycetota</taxon>
        <taxon>Actinomycetes</taxon>
        <taxon>Nakamurellales</taxon>
        <taxon>Nakamurellaceae</taxon>
        <taxon>Nakamurella</taxon>
    </lineage>
</organism>
<dbReference type="RefSeq" id="WP_353649817.1">
    <property type="nucleotide sequence ID" value="NZ_CP159218.1"/>
</dbReference>
<reference evidence="4" key="1">
    <citation type="submission" date="2024-05" db="EMBL/GenBank/DDBJ databases">
        <authorList>
            <person name="Cai S.Y."/>
            <person name="Jin L.M."/>
            <person name="Li H.R."/>
        </authorList>
    </citation>
    <scope>NUCLEOTIDE SEQUENCE</scope>
    <source>
        <strain evidence="4">A5-74</strain>
    </source>
</reference>
<dbReference type="PANTHER" id="PTHR30336:SF6">
    <property type="entry name" value="INTEGRAL MEMBRANE PROTEIN"/>
    <property type="match status" value="1"/>
</dbReference>
<dbReference type="PANTHER" id="PTHR30336">
    <property type="entry name" value="INNER MEMBRANE PROTEIN, PROBABLE PERMEASE"/>
    <property type="match status" value="1"/>
</dbReference>
<evidence type="ECO:0000313" key="4">
    <source>
        <dbReference type="EMBL" id="XCG64204.1"/>
    </source>
</evidence>
<evidence type="ECO:0000256" key="2">
    <source>
        <dbReference type="SAM" id="Phobius"/>
    </source>
</evidence>
<evidence type="ECO:0000259" key="3">
    <source>
        <dbReference type="Pfam" id="PF02698"/>
    </source>
</evidence>
<feature type="compositionally biased region" description="Low complexity" evidence="1">
    <location>
        <begin position="19"/>
        <end position="34"/>
    </location>
</feature>
<dbReference type="AlphaFoldDB" id="A0AAU8DPH1"/>
<feature type="region of interest" description="Disordered" evidence="1">
    <location>
        <begin position="1"/>
        <end position="36"/>
    </location>
</feature>
<proteinExistence type="predicted"/>
<keyword evidence="2" id="KW-1133">Transmembrane helix</keyword>
<keyword evidence="2" id="KW-0472">Membrane</keyword>
<keyword evidence="2" id="KW-0812">Transmembrane</keyword>
<dbReference type="GO" id="GO:0005886">
    <property type="term" value="C:plasma membrane"/>
    <property type="evidence" value="ECO:0007669"/>
    <property type="project" value="TreeGrafter"/>
</dbReference>
<feature type="domain" description="DUF218" evidence="3">
    <location>
        <begin position="85"/>
        <end position="205"/>
    </location>
</feature>
<gene>
    <name evidence="4" type="ORF">ABLG96_02315</name>
</gene>
<name>A0AAU8DPH1_9ACTN</name>
<dbReference type="Pfam" id="PF02698">
    <property type="entry name" value="DUF218"/>
    <property type="match status" value="1"/>
</dbReference>
<sequence length="253" mass="26899">MTQEPDPGDTAFPAEVGGVPSTDSTDSSASSPTRSPRRRLLRRAVVAVAVLATAALVVVGASYAWVRIDAGDHEFTVAQAPSAEVALVLGAGLRADGTPSEYLRYRLDDAAALFKAGKVKVLLVSGDNRTVVHDEPTAMRDYLVAQGVPVERVVRDFAGQDTYDSCVRAKEIFGVTRLLVVTQQFHLARAVFLCRQVGIDTDGVADPHPLVTNSPEVREVPAAVKAAWDAIWQPDPRHLGPHEDGVTTALAGG</sequence>
<protein>
    <submittedName>
        <fullName evidence="4">ElyC/SanA/YdcF family protein</fullName>
    </submittedName>
</protein>
<dbReference type="EMBL" id="CP159218">
    <property type="protein sequence ID" value="XCG64204.1"/>
    <property type="molecule type" value="Genomic_DNA"/>
</dbReference>
<dbReference type="InterPro" id="IPR003848">
    <property type="entry name" value="DUF218"/>
</dbReference>
<dbReference type="InterPro" id="IPR051599">
    <property type="entry name" value="Cell_Envelope_Assoc"/>
</dbReference>
<dbReference type="CDD" id="cd06259">
    <property type="entry name" value="YdcF-like"/>
    <property type="match status" value="1"/>
</dbReference>
<dbReference type="PROSITE" id="PS51318">
    <property type="entry name" value="TAT"/>
    <property type="match status" value="1"/>
</dbReference>
<accession>A0AAU8DPH1</accession>
<dbReference type="InterPro" id="IPR006311">
    <property type="entry name" value="TAT_signal"/>
</dbReference>
<evidence type="ECO:0000256" key="1">
    <source>
        <dbReference type="SAM" id="MobiDB-lite"/>
    </source>
</evidence>
<feature type="transmembrane region" description="Helical" evidence="2">
    <location>
        <begin position="44"/>
        <end position="66"/>
    </location>
</feature>